<dbReference type="GO" id="GO:0070390">
    <property type="term" value="C:transcription export complex 2"/>
    <property type="evidence" value="ECO:0007669"/>
    <property type="project" value="UniProtKB-UniRule"/>
</dbReference>
<dbReference type="FunFam" id="1.10.246.140:FF:000001">
    <property type="entry name" value="Transcription and mRNA export factor ENY2"/>
    <property type="match status" value="1"/>
</dbReference>
<keyword evidence="9 11" id="KW-0804">Transcription</keyword>
<dbReference type="VEuPathDB" id="VectorBase:HLOH_057973"/>
<comment type="subcellular location">
    <subcellularLocation>
        <location evidence="1 11">Nucleus</location>
        <location evidence="1 11">Nucleoplasm</location>
    </subcellularLocation>
</comment>
<evidence type="ECO:0000256" key="5">
    <source>
        <dbReference type="ARBA" id="ARBA00022927"/>
    </source>
</evidence>
<dbReference type="Gene3D" id="1.10.246.140">
    <property type="match status" value="1"/>
</dbReference>
<organism evidence="12 13">
    <name type="scientific">Haemaphysalis longicornis</name>
    <name type="common">Bush tick</name>
    <dbReference type="NCBI Taxonomy" id="44386"/>
    <lineage>
        <taxon>Eukaryota</taxon>
        <taxon>Metazoa</taxon>
        <taxon>Ecdysozoa</taxon>
        <taxon>Arthropoda</taxon>
        <taxon>Chelicerata</taxon>
        <taxon>Arachnida</taxon>
        <taxon>Acari</taxon>
        <taxon>Parasitiformes</taxon>
        <taxon>Ixodida</taxon>
        <taxon>Ixodoidea</taxon>
        <taxon>Ixodidae</taxon>
        <taxon>Haemaphysalinae</taxon>
        <taxon>Haemaphysalis</taxon>
    </lineage>
</organism>
<keyword evidence="5 11" id="KW-0653">Protein transport</keyword>
<evidence type="ECO:0000256" key="6">
    <source>
        <dbReference type="ARBA" id="ARBA00023010"/>
    </source>
</evidence>
<protein>
    <recommendedName>
        <fullName evidence="11">Transcription and mRNA export factor ENY2</fullName>
    </recommendedName>
    <alternativeName>
        <fullName evidence="11">Enhancer of yellow 2 transcription factor homolog</fullName>
    </alternativeName>
</protein>
<dbReference type="GO" id="GO:0003713">
    <property type="term" value="F:transcription coactivator activity"/>
    <property type="evidence" value="ECO:0007669"/>
    <property type="project" value="UniProtKB-UniRule"/>
</dbReference>
<dbReference type="OrthoDB" id="6221744at2759"/>
<evidence type="ECO:0000256" key="1">
    <source>
        <dbReference type="ARBA" id="ARBA00004642"/>
    </source>
</evidence>
<evidence type="ECO:0000256" key="9">
    <source>
        <dbReference type="ARBA" id="ARBA00023163"/>
    </source>
</evidence>
<evidence type="ECO:0000256" key="10">
    <source>
        <dbReference type="ARBA" id="ARBA00023242"/>
    </source>
</evidence>
<dbReference type="GO" id="GO:0000124">
    <property type="term" value="C:SAGA complex"/>
    <property type="evidence" value="ECO:0007669"/>
    <property type="project" value="UniProtKB-UniRule"/>
</dbReference>
<dbReference type="GO" id="GO:0006368">
    <property type="term" value="P:transcription elongation by RNA polymerase II"/>
    <property type="evidence" value="ECO:0007669"/>
    <property type="project" value="UniProtKB-UniRule"/>
</dbReference>
<keyword evidence="10 11" id="KW-0539">Nucleus</keyword>
<keyword evidence="2 11" id="KW-0813">Transport</keyword>
<evidence type="ECO:0000256" key="8">
    <source>
        <dbReference type="ARBA" id="ARBA00023159"/>
    </source>
</evidence>
<dbReference type="InterPro" id="IPR018783">
    <property type="entry name" value="TF_ENY2"/>
</dbReference>
<name>A0A9J6FKH0_HAELO</name>
<keyword evidence="7 11" id="KW-0805">Transcription regulation</keyword>
<evidence type="ECO:0000313" key="13">
    <source>
        <dbReference type="Proteomes" id="UP000821853"/>
    </source>
</evidence>
<dbReference type="GO" id="GO:0005643">
    <property type="term" value="C:nuclear pore"/>
    <property type="evidence" value="ECO:0007669"/>
    <property type="project" value="UniProtKB-UniRule"/>
</dbReference>
<reference evidence="12 13" key="1">
    <citation type="journal article" date="2020" name="Cell">
        <title>Large-Scale Comparative Analyses of Tick Genomes Elucidate Their Genetic Diversity and Vector Capacities.</title>
        <authorList>
            <consortium name="Tick Genome and Microbiome Consortium (TIGMIC)"/>
            <person name="Jia N."/>
            <person name="Wang J."/>
            <person name="Shi W."/>
            <person name="Du L."/>
            <person name="Sun Y."/>
            <person name="Zhan W."/>
            <person name="Jiang J.F."/>
            <person name="Wang Q."/>
            <person name="Zhang B."/>
            <person name="Ji P."/>
            <person name="Bell-Sakyi L."/>
            <person name="Cui X.M."/>
            <person name="Yuan T.T."/>
            <person name="Jiang B.G."/>
            <person name="Yang W.F."/>
            <person name="Lam T.T."/>
            <person name="Chang Q.C."/>
            <person name="Ding S.J."/>
            <person name="Wang X.J."/>
            <person name="Zhu J.G."/>
            <person name="Ruan X.D."/>
            <person name="Zhao L."/>
            <person name="Wei J.T."/>
            <person name="Ye R.Z."/>
            <person name="Que T.C."/>
            <person name="Du C.H."/>
            <person name="Zhou Y.H."/>
            <person name="Cheng J.X."/>
            <person name="Dai P.F."/>
            <person name="Guo W.B."/>
            <person name="Han X.H."/>
            <person name="Huang E.J."/>
            <person name="Li L.F."/>
            <person name="Wei W."/>
            <person name="Gao Y.C."/>
            <person name="Liu J.Z."/>
            <person name="Shao H.Z."/>
            <person name="Wang X."/>
            <person name="Wang C.C."/>
            <person name="Yang T.C."/>
            <person name="Huo Q.B."/>
            <person name="Li W."/>
            <person name="Chen H.Y."/>
            <person name="Chen S.E."/>
            <person name="Zhou L.G."/>
            <person name="Ni X.B."/>
            <person name="Tian J.H."/>
            <person name="Sheng Y."/>
            <person name="Liu T."/>
            <person name="Pan Y.S."/>
            <person name="Xia L.Y."/>
            <person name="Li J."/>
            <person name="Zhao F."/>
            <person name="Cao W.C."/>
        </authorList>
    </citation>
    <scope>NUCLEOTIDE SEQUENCE [LARGE SCALE GENOMIC DNA]</scope>
    <source>
        <strain evidence="12">HaeL-2018</strain>
    </source>
</reference>
<dbReference type="AlphaFoldDB" id="A0A9J6FKH0"/>
<keyword evidence="8 11" id="KW-0010">Activator</keyword>
<dbReference type="GO" id="GO:0015031">
    <property type="term" value="P:protein transport"/>
    <property type="evidence" value="ECO:0007669"/>
    <property type="project" value="UniProtKB-KW"/>
</dbReference>
<dbReference type="EMBL" id="JABSTR010000001">
    <property type="protein sequence ID" value="KAH9362492.1"/>
    <property type="molecule type" value="Genomic_DNA"/>
</dbReference>
<dbReference type="GO" id="GO:0071819">
    <property type="term" value="C:DUBm complex"/>
    <property type="evidence" value="ECO:0007669"/>
    <property type="project" value="UniProtKB-UniRule"/>
</dbReference>
<dbReference type="HAMAP" id="MF_03046">
    <property type="entry name" value="ENY2_Sus1"/>
    <property type="match status" value="1"/>
</dbReference>
<comment type="similarity">
    <text evidence="11">Belongs to the ENY2 family.</text>
</comment>
<dbReference type="GO" id="GO:0005654">
    <property type="term" value="C:nucleoplasm"/>
    <property type="evidence" value="ECO:0007669"/>
    <property type="project" value="UniProtKB-SubCell"/>
</dbReference>
<dbReference type="Pfam" id="PF10163">
    <property type="entry name" value="EnY2"/>
    <property type="match status" value="1"/>
</dbReference>
<evidence type="ECO:0000256" key="7">
    <source>
        <dbReference type="ARBA" id="ARBA00023015"/>
    </source>
</evidence>
<comment type="function">
    <text evidence="11">Involved in mRNA export coupled transcription activation by association with both the TREX-2 and the SAGA complexes. The transcription regulatory histone acetylation (HAT) complex SAGA is a multiprotein complex that activates transcription by remodeling chromatin and mediating histone acetylation and deubiquitination. Within the SAGA complex, participates to a subcomplex that specifically deubiquitinates histones. The SAGA complex is recruited to specific gene promoters by activators, where it is required for transcription. The TREX-2 complex functions in docking export-competent ribonucleoprotein particles (mRNPs) to the nuclear entrance of the nuclear pore complex (nuclear basket). TREX-2 participates in mRNA export and accurate chromatin positioning in the nucleus by tethering genes to the nuclear periphery.</text>
</comment>
<keyword evidence="13" id="KW-1185">Reference proteome</keyword>
<accession>A0A9J6FKH0</accession>
<evidence type="ECO:0000256" key="3">
    <source>
        <dbReference type="ARBA" id="ARBA00022816"/>
    </source>
</evidence>
<comment type="subunit">
    <text evidence="11">Component of the nuclear pore complex (NPC)-associated TREX-2 complex (transcription and export complex 2). Component of the SAGA transcription coactivator-HAT complex. Within the SAGA complex, participates to a subcomplex of SAGA called the DUB module (deubiquitination module).</text>
</comment>
<evidence type="ECO:0000256" key="2">
    <source>
        <dbReference type="ARBA" id="ARBA00022448"/>
    </source>
</evidence>
<sequence>MRVKTLTLLPEPWTKFTFTKPLRSSPQQRQQRVLDIKSSIDQKLIESGERDRLKELLRTRLIECGWRDEMKATCKDIIKDKGVENVTIDELIADLTPRGRDCHTTTFPSLPPVAMRLPSSDTWTQFPQADATFHGARNQVLPLRIQRNTGHPRIVLQLENQVGAAFLVMRFQLPNLQGTRKATAQGGQVSMARRQSTPYICAGNVATYALKCQEERLSFSRHYFPQHHH</sequence>
<dbReference type="PANTHER" id="PTHR12514">
    <property type="entry name" value="ENHANCER OF YELLOW 2 TRANSCRIPTION FACTOR"/>
    <property type="match status" value="1"/>
</dbReference>
<evidence type="ECO:0000256" key="4">
    <source>
        <dbReference type="ARBA" id="ARBA00022853"/>
    </source>
</evidence>
<dbReference type="GO" id="GO:0006325">
    <property type="term" value="P:chromatin organization"/>
    <property type="evidence" value="ECO:0007669"/>
    <property type="project" value="UniProtKB-KW"/>
</dbReference>
<evidence type="ECO:0000313" key="12">
    <source>
        <dbReference type="EMBL" id="KAH9362492.1"/>
    </source>
</evidence>
<evidence type="ECO:0000256" key="11">
    <source>
        <dbReference type="HAMAP-Rule" id="MF_03046"/>
    </source>
</evidence>
<keyword evidence="6 11" id="KW-0811">Translocation</keyword>
<dbReference type="GO" id="GO:0006406">
    <property type="term" value="P:mRNA export from nucleus"/>
    <property type="evidence" value="ECO:0007669"/>
    <property type="project" value="UniProtKB-UniRule"/>
</dbReference>
<comment type="caution">
    <text evidence="12">The sequence shown here is derived from an EMBL/GenBank/DDBJ whole genome shotgun (WGS) entry which is preliminary data.</text>
</comment>
<dbReference type="InterPro" id="IPR038212">
    <property type="entry name" value="TF_EnY2_sf"/>
</dbReference>
<dbReference type="Proteomes" id="UP000821853">
    <property type="component" value="Chromosome 1"/>
</dbReference>
<proteinExistence type="inferred from homology"/>
<keyword evidence="4 11" id="KW-0156">Chromatin regulator</keyword>
<keyword evidence="3 11" id="KW-0509">mRNA transport</keyword>
<gene>
    <name evidence="12" type="ORF">HPB48_015594</name>
</gene>